<protein>
    <submittedName>
        <fullName evidence="1">Uncharacterized protein</fullName>
    </submittedName>
</protein>
<dbReference type="Proteomes" id="UP001187192">
    <property type="component" value="Unassembled WGS sequence"/>
</dbReference>
<dbReference type="InterPro" id="IPR044296">
    <property type="entry name" value="HIPP46"/>
</dbReference>
<keyword evidence="2" id="KW-1185">Reference proteome</keyword>
<comment type="caution">
    <text evidence="1">The sequence shown here is derived from an EMBL/GenBank/DDBJ whole genome shotgun (WGS) entry which is preliminary data.</text>
</comment>
<accession>A0AA88CQV3</accession>
<proteinExistence type="predicted"/>
<dbReference type="EMBL" id="BTGU01000002">
    <property type="protein sequence ID" value="GMN27520.1"/>
    <property type="molecule type" value="Genomic_DNA"/>
</dbReference>
<name>A0AA88CQV3_FICCA</name>
<evidence type="ECO:0000313" key="1">
    <source>
        <dbReference type="EMBL" id="GMN27520.1"/>
    </source>
</evidence>
<sequence>MRDSEREKQKVVIKVNSLTDQKSRTKAIKTAVGVDGVTQAALQQDKSQIEVTGEGLDVVLLATLLRKCLKYAEVVSVSPIDEKKEAEKKNEEEAEKAIEAAQKMVWPYVPPLTYYQSPESGFVSYVYPHREDNSCSIM</sequence>
<organism evidence="1 2">
    <name type="scientific">Ficus carica</name>
    <name type="common">Common fig</name>
    <dbReference type="NCBI Taxonomy" id="3494"/>
    <lineage>
        <taxon>Eukaryota</taxon>
        <taxon>Viridiplantae</taxon>
        <taxon>Streptophyta</taxon>
        <taxon>Embryophyta</taxon>
        <taxon>Tracheophyta</taxon>
        <taxon>Spermatophyta</taxon>
        <taxon>Magnoliopsida</taxon>
        <taxon>eudicotyledons</taxon>
        <taxon>Gunneridae</taxon>
        <taxon>Pentapetalae</taxon>
        <taxon>rosids</taxon>
        <taxon>fabids</taxon>
        <taxon>Rosales</taxon>
        <taxon>Moraceae</taxon>
        <taxon>Ficeae</taxon>
        <taxon>Ficus</taxon>
    </lineage>
</organism>
<dbReference type="PANTHER" id="PTHR46371">
    <property type="entry name" value="OS04G0464100 PROTEIN"/>
    <property type="match status" value="1"/>
</dbReference>
<gene>
    <name evidence="1" type="ORF">TIFTF001_001693</name>
</gene>
<reference evidence="1" key="1">
    <citation type="submission" date="2023-07" db="EMBL/GenBank/DDBJ databases">
        <title>draft genome sequence of fig (Ficus carica).</title>
        <authorList>
            <person name="Takahashi T."/>
            <person name="Nishimura K."/>
        </authorList>
    </citation>
    <scope>NUCLEOTIDE SEQUENCE</scope>
</reference>
<dbReference type="AlphaFoldDB" id="A0AA88CQV3"/>
<evidence type="ECO:0000313" key="2">
    <source>
        <dbReference type="Proteomes" id="UP001187192"/>
    </source>
</evidence>
<dbReference type="Gene3D" id="3.30.70.100">
    <property type="match status" value="1"/>
</dbReference>